<dbReference type="EMBL" id="CAXDID020000019">
    <property type="protein sequence ID" value="CAL5985526.1"/>
    <property type="molecule type" value="Genomic_DNA"/>
</dbReference>
<protein>
    <submittedName>
        <fullName evidence="1">Uncharacterized protein</fullName>
    </submittedName>
</protein>
<gene>
    <name evidence="1" type="ORF">HINF_LOCUS8968</name>
</gene>
<dbReference type="Proteomes" id="UP001642409">
    <property type="component" value="Unassembled WGS sequence"/>
</dbReference>
<name>A0ABP1H401_9EUKA</name>
<evidence type="ECO:0000313" key="2">
    <source>
        <dbReference type="Proteomes" id="UP001642409"/>
    </source>
</evidence>
<comment type="caution">
    <text evidence="1">The sequence shown here is derived from an EMBL/GenBank/DDBJ whole genome shotgun (WGS) entry which is preliminary data.</text>
</comment>
<accession>A0ABP1H401</accession>
<keyword evidence="2" id="KW-1185">Reference proteome</keyword>
<evidence type="ECO:0000313" key="1">
    <source>
        <dbReference type="EMBL" id="CAL5985526.1"/>
    </source>
</evidence>
<reference evidence="1 2" key="1">
    <citation type="submission" date="2024-07" db="EMBL/GenBank/DDBJ databases">
        <authorList>
            <person name="Akdeniz Z."/>
        </authorList>
    </citation>
    <scope>NUCLEOTIDE SEQUENCE [LARGE SCALE GENOMIC DNA]</scope>
</reference>
<proteinExistence type="predicted"/>
<sequence>MLSKLQTVQFGFALNFVIEQVTNASMHSEIEVYNRIKQMTLETRQIIWKNVADRINSTAKEVQEYYYNTWTLQFYQEYFEYKQQLIELFYDQIGYSRDAKDAILHTISEFQKQYPNSQCNERELYHFLSHLTTKMEQQDNMIKEPVQQRITNYSLQYEEYEPFRFQNAVQQLNIIQ</sequence>
<organism evidence="1 2">
    <name type="scientific">Hexamita inflata</name>
    <dbReference type="NCBI Taxonomy" id="28002"/>
    <lineage>
        <taxon>Eukaryota</taxon>
        <taxon>Metamonada</taxon>
        <taxon>Diplomonadida</taxon>
        <taxon>Hexamitidae</taxon>
        <taxon>Hexamitinae</taxon>
        <taxon>Hexamita</taxon>
    </lineage>
</organism>